<sequence>MRMRRVSVVLFTAMAIVAAIAGCLGTEKAVKPTETRAQAVQRVNELLREALAQLPAEATTKGDSTLDSVPCDAPTDGGPDGRTFVERELQIVAPASSDWLVTESFPILSEFWEQEGYKVITDDKPFADLHRHHVQTADGYRLFIQTYDRGDRYDVYLAASSPCVWEFGTPDRQ</sequence>
<evidence type="ECO:0000313" key="3">
    <source>
        <dbReference type="EMBL" id="ABW00621.1"/>
    </source>
</evidence>
<feature type="region of interest" description="Disordered" evidence="1">
    <location>
        <begin position="58"/>
        <end position="78"/>
    </location>
</feature>
<reference evidence="3" key="1">
    <citation type="submission" date="2007-10" db="EMBL/GenBank/DDBJ databases">
        <title>Complete sequence of Salinispora arenicola CNS-205.</title>
        <authorList>
            <consortium name="US DOE Joint Genome Institute"/>
            <person name="Copeland A."/>
            <person name="Lucas S."/>
            <person name="Lapidus A."/>
            <person name="Barry K."/>
            <person name="Glavina del Rio T."/>
            <person name="Dalin E."/>
            <person name="Tice H."/>
            <person name="Pitluck S."/>
            <person name="Foster B."/>
            <person name="Schmutz J."/>
            <person name="Larimer F."/>
            <person name="Land M."/>
            <person name="Hauser L."/>
            <person name="Kyrpides N."/>
            <person name="Ivanova N."/>
            <person name="Jensen P.R."/>
            <person name="Moore B.S."/>
            <person name="Penn K."/>
            <person name="Jenkins C."/>
            <person name="Udwary D."/>
            <person name="Xiang L."/>
            <person name="Gontang E."/>
            <person name="Richardson P."/>
        </authorList>
    </citation>
    <scope>NUCLEOTIDE SEQUENCE [LARGE SCALE GENOMIC DNA]</scope>
    <source>
        <strain evidence="3">CNS-205</strain>
    </source>
</reference>
<dbReference type="HOGENOM" id="CLU_136168_0_0_11"/>
<feature type="chain" id="PRO_5039265857" description="Lipoprotein" evidence="2">
    <location>
        <begin position="22"/>
        <end position="173"/>
    </location>
</feature>
<evidence type="ECO:0008006" key="4">
    <source>
        <dbReference type="Google" id="ProtNLM"/>
    </source>
</evidence>
<proteinExistence type="predicted"/>
<keyword evidence="2" id="KW-0732">Signal</keyword>
<feature type="signal peptide" evidence="2">
    <location>
        <begin position="1"/>
        <end position="21"/>
    </location>
</feature>
<evidence type="ECO:0000256" key="1">
    <source>
        <dbReference type="SAM" id="MobiDB-lite"/>
    </source>
</evidence>
<dbReference type="EMBL" id="CP000850">
    <property type="protein sequence ID" value="ABW00621.1"/>
    <property type="molecule type" value="Genomic_DNA"/>
</dbReference>
<dbReference type="PROSITE" id="PS51257">
    <property type="entry name" value="PROKAR_LIPOPROTEIN"/>
    <property type="match status" value="1"/>
</dbReference>
<evidence type="ECO:0000256" key="2">
    <source>
        <dbReference type="SAM" id="SignalP"/>
    </source>
</evidence>
<name>A8LVD2_SALAI</name>
<dbReference type="STRING" id="391037.Sare_4870"/>
<dbReference type="OrthoDB" id="3531020at2"/>
<dbReference type="KEGG" id="saq:Sare_4870"/>
<accession>A8LVD2</accession>
<dbReference type="AlphaFoldDB" id="A8LVD2"/>
<dbReference type="eggNOG" id="ENOG5033N20">
    <property type="taxonomic scope" value="Bacteria"/>
</dbReference>
<organism evidence="3">
    <name type="scientific">Salinispora arenicola (strain CNS-205)</name>
    <dbReference type="NCBI Taxonomy" id="391037"/>
    <lineage>
        <taxon>Bacteria</taxon>
        <taxon>Bacillati</taxon>
        <taxon>Actinomycetota</taxon>
        <taxon>Actinomycetes</taxon>
        <taxon>Micromonosporales</taxon>
        <taxon>Micromonosporaceae</taxon>
        <taxon>Salinispora</taxon>
    </lineage>
</organism>
<protein>
    <recommendedName>
        <fullName evidence="4">Lipoprotein</fullName>
    </recommendedName>
</protein>
<gene>
    <name evidence="3" type="ordered locus">Sare_4870</name>
</gene>